<protein>
    <submittedName>
        <fullName evidence="1">Uncharacterized protein</fullName>
    </submittedName>
</protein>
<organism evidence="1 2">
    <name type="scientific">Euroglyphus maynei</name>
    <name type="common">Mayne's house dust mite</name>
    <dbReference type="NCBI Taxonomy" id="6958"/>
    <lineage>
        <taxon>Eukaryota</taxon>
        <taxon>Metazoa</taxon>
        <taxon>Ecdysozoa</taxon>
        <taxon>Arthropoda</taxon>
        <taxon>Chelicerata</taxon>
        <taxon>Arachnida</taxon>
        <taxon>Acari</taxon>
        <taxon>Acariformes</taxon>
        <taxon>Sarcoptiformes</taxon>
        <taxon>Astigmata</taxon>
        <taxon>Psoroptidia</taxon>
        <taxon>Analgoidea</taxon>
        <taxon>Pyroglyphidae</taxon>
        <taxon>Pyroglyphinae</taxon>
        <taxon>Euroglyphus</taxon>
    </lineage>
</organism>
<proteinExistence type="predicted"/>
<dbReference type="AlphaFoldDB" id="A0A1Y3AWA3"/>
<reference evidence="1 2" key="1">
    <citation type="submission" date="2017-03" db="EMBL/GenBank/DDBJ databases">
        <title>Genome Survey of Euroglyphus maynei.</title>
        <authorList>
            <person name="Arlian L.G."/>
            <person name="Morgan M.S."/>
            <person name="Rider S.D."/>
        </authorList>
    </citation>
    <scope>NUCLEOTIDE SEQUENCE [LARGE SCALE GENOMIC DNA]</scope>
    <source>
        <strain evidence="1">Arlian Lab</strain>
        <tissue evidence="1">Whole body</tissue>
    </source>
</reference>
<name>A0A1Y3AWA3_EURMA</name>
<gene>
    <name evidence="1" type="ORF">BLA29_007648</name>
</gene>
<dbReference type="OrthoDB" id="10618682at2759"/>
<evidence type="ECO:0000313" key="2">
    <source>
        <dbReference type="Proteomes" id="UP000194236"/>
    </source>
</evidence>
<evidence type="ECO:0000313" key="1">
    <source>
        <dbReference type="EMBL" id="OTF71425.1"/>
    </source>
</evidence>
<dbReference type="Proteomes" id="UP000194236">
    <property type="component" value="Unassembled WGS sequence"/>
</dbReference>
<comment type="caution">
    <text evidence="1">The sequence shown here is derived from an EMBL/GenBank/DDBJ whole genome shotgun (WGS) entry which is preliminary data.</text>
</comment>
<dbReference type="EMBL" id="MUJZ01061174">
    <property type="protein sequence ID" value="OTF71425.1"/>
    <property type="molecule type" value="Genomic_DNA"/>
</dbReference>
<sequence>MRKQSLHVIDTQQQQSNVNTNINNPQSIVTIQSSSPLKGILHQSNVTTSINRQQQQESTSTTQTHQQPFNAIHEYHHQCPVRHPYLPPNYQQQQQFGYHHQTNNHGLYSSTLRTSSIEHEYFEPPPLSDDDDDKELREFEDFTNNNNNNYHYDYGRIVECHQMPSQASNIFYPNESGHIDNLSLPLSRVRSPVPPYDDQNEHFIHSPLLYERTDRIHHYQYQNYGSTSNNYEMVDHFDN</sequence>
<accession>A0A1Y3AWA3</accession>
<keyword evidence="2" id="KW-1185">Reference proteome</keyword>